<feature type="transmembrane region" description="Helical" evidence="1">
    <location>
        <begin position="26"/>
        <end position="47"/>
    </location>
</feature>
<sequence>MAKDIYDLFAKRRGNWRAQNLKYLRYVFNDHFVLVLMFLIGFLAYQYADFLKKLPAHWLPGYVIAALISIMVLFFGRLATFVERADQQFLLAKEKAVQAYLISAVKKSLVFPAVVIVLMTVIISPLIKLPLPLTLVWAIVLIAVKYFLLSKKAQSFVQNELIQWQSLINYEKNRQNAVLKVFSQFTDVKGLQQQAKRRKYLDVLLPKSKMTYDYLFIRTFLRSGDYWMLMLRLLGLAVLSLIFIHADIFALLLALIFDYLLVFQLFPIRQSQDYQILTNLYPLKASAKNLAASKLIRNLVFAVSLVELVVSLLTFQNKLIAGIFVLLAVFLGVLYPKWKLK</sequence>
<dbReference type="InterPro" id="IPR010288">
    <property type="entry name" value="EcsB_ABC"/>
</dbReference>
<comment type="caution">
    <text evidence="2">The sequence shown here is derived from an EMBL/GenBank/DDBJ whole genome shotgun (WGS) entry which is preliminary data.</text>
</comment>
<evidence type="ECO:0000313" key="3">
    <source>
        <dbReference type="Proteomes" id="UP000530186"/>
    </source>
</evidence>
<feature type="transmembrane region" description="Helical" evidence="1">
    <location>
        <begin position="319"/>
        <end position="336"/>
    </location>
</feature>
<gene>
    <name evidence="2" type="ORF">HZR21_01015</name>
</gene>
<dbReference type="GeneID" id="303194086"/>
<proteinExistence type="predicted"/>
<evidence type="ECO:0000256" key="1">
    <source>
        <dbReference type="SAM" id="Phobius"/>
    </source>
</evidence>
<keyword evidence="1" id="KW-0472">Membrane</keyword>
<feature type="transmembrane region" description="Helical" evidence="1">
    <location>
        <begin position="129"/>
        <end position="148"/>
    </location>
</feature>
<name>A0A7V8MZ51_9LACT</name>
<feature type="transmembrane region" description="Helical" evidence="1">
    <location>
        <begin position="59"/>
        <end position="79"/>
    </location>
</feature>
<keyword evidence="1" id="KW-1133">Transmembrane helix</keyword>
<dbReference type="Proteomes" id="UP000530186">
    <property type="component" value="Unassembled WGS sequence"/>
</dbReference>
<dbReference type="PIRSF" id="PIRSF037259">
    <property type="entry name" value="EcsB_ABC"/>
    <property type="match status" value="1"/>
</dbReference>
<dbReference type="AlphaFoldDB" id="A0A7V8MZ51"/>
<keyword evidence="3" id="KW-1185">Reference proteome</keyword>
<dbReference type="EMBL" id="JACBNY010000001">
    <property type="protein sequence ID" value="MBA0015739.1"/>
    <property type="molecule type" value="Genomic_DNA"/>
</dbReference>
<accession>A0A7V8MZ51</accession>
<keyword evidence="1" id="KW-0812">Transmembrane</keyword>
<dbReference type="GO" id="GO:0016020">
    <property type="term" value="C:membrane"/>
    <property type="evidence" value="ECO:0007669"/>
    <property type="project" value="InterPro"/>
</dbReference>
<organism evidence="2 3">
    <name type="scientific">Pseudolactococcus laudensis</name>
    <dbReference type="NCBI Taxonomy" id="1494461"/>
    <lineage>
        <taxon>Bacteria</taxon>
        <taxon>Bacillati</taxon>
        <taxon>Bacillota</taxon>
        <taxon>Bacilli</taxon>
        <taxon>Lactobacillales</taxon>
        <taxon>Streptococcaceae</taxon>
        <taxon>Pseudolactococcus</taxon>
    </lineage>
</organism>
<protein>
    <submittedName>
        <fullName evidence="2">ABC transporter permease</fullName>
    </submittedName>
</protein>
<reference evidence="2 3" key="1">
    <citation type="submission" date="2020-07" db="EMBL/GenBank/DDBJ databases">
        <authorList>
            <person name="Hilgarth M."/>
            <person name="Werum V."/>
            <person name="Vogel R.F."/>
        </authorList>
    </citation>
    <scope>NUCLEOTIDE SEQUENCE [LARGE SCALE GENOMIC DNA]</scope>
    <source>
        <strain evidence="2 3">DSM 28961</strain>
    </source>
</reference>
<evidence type="ECO:0000313" key="2">
    <source>
        <dbReference type="EMBL" id="MBA0015739.1"/>
    </source>
</evidence>
<feature type="transmembrane region" description="Helical" evidence="1">
    <location>
        <begin position="100"/>
        <end position="123"/>
    </location>
</feature>
<dbReference type="RefSeq" id="WP_180745633.1">
    <property type="nucleotide sequence ID" value="NZ_CBCRWQ010000023.1"/>
</dbReference>
<dbReference type="Pfam" id="PF05975">
    <property type="entry name" value="EcsB"/>
    <property type="match status" value="1"/>
</dbReference>